<sequence length="405" mass="43879">MPQLSRSKGMPLATLVAQGGKRRRLAGDDEEEEDDDDQDEGLRGDQLGAEELGLSDRSWLPGLKHHWDVEDLEALKMATPERPYRMYHSSGGVLRSAHGVLIPEPYKLRYETPDTPWVCPVRDCRRLFSSVTAMGGHWPKHRGCLLNDNLDGTFSIVGTYSRILNGEPNLNAVVISQGPCDPDEPIATPQVAAWNAGRDEHDVMTCRSALRIFNPAGLPRPNPVGGAGVGNSGSGTAAAKAAAPVSTPSTQGSTDAPDIHAASPMPATAVSSSQMRPRPPSHDFVVEDWEAEPGYIQSQEEDHDKIAFSSDYLSKDPVPVADGISFRVETISPHTGRSFKVMQTATRICSLASGKLIVRLQNEPELWIGPHGMFKINPGAECIVWNSLDDADSVLHVSTIVTDLL</sequence>
<feature type="domain" description="C2H2-type" evidence="2">
    <location>
        <begin position="119"/>
        <end position="141"/>
    </location>
</feature>
<feature type="compositionally biased region" description="Low complexity" evidence="1">
    <location>
        <begin position="234"/>
        <end position="243"/>
    </location>
</feature>
<organism evidence="3">
    <name type="scientific">Gaeumannomyces tritici (strain R3-111a-1)</name>
    <name type="common">Wheat and barley take-all root rot fungus</name>
    <name type="synonym">Gaeumannomyces graminis var. tritici</name>
    <dbReference type="NCBI Taxonomy" id="644352"/>
    <lineage>
        <taxon>Eukaryota</taxon>
        <taxon>Fungi</taxon>
        <taxon>Dikarya</taxon>
        <taxon>Ascomycota</taxon>
        <taxon>Pezizomycotina</taxon>
        <taxon>Sordariomycetes</taxon>
        <taxon>Sordariomycetidae</taxon>
        <taxon>Magnaporthales</taxon>
        <taxon>Magnaporthaceae</taxon>
        <taxon>Gaeumannomyces</taxon>
    </lineage>
</organism>
<dbReference type="RefSeq" id="XP_009216935.1">
    <property type="nucleotide sequence ID" value="XM_009218671.1"/>
</dbReference>
<dbReference type="PROSITE" id="PS00028">
    <property type="entry name" value="ZINC_FINGER_C2H2_1"/>
    <property type="match status" value="1"/>
</dbReference>
<evidence type="ECO:0000256" key="1">
    <source>
        <dbReference type="SAM" id="MobiDB-lite"/>
    </source>
</evidence>
<feature type="region of interest" description="Disordered" evidence="1">
    <location>
        <begin position="219"/>
        <end position="281"/>
    </location>
</feature>
<evidence type="ECO:0000259" key="2">
    <source>
        <dbReference type="PROSITE" id="PS00028"/>
    </source>
</evidence>
<dbReference type="STRING" id="644352.J3NI33"/>
<dbReference type="EMBL" id="GL385395">
    <property type="protein sequence ID" value="EJT80926.1"/>
    <property type="molecule type" value="Genomic_DNA"/>
</dbReference>
<dbReference type="EnsemblFungi" id="EJT80926">
    <property type="protein sequence ID" value="EJT80926"/>
    <property type="gene ID" value="GGTG_00917"/>
</dbReference>
<dbReference type="eggNOG" id="ENOG502SACR">
    <property type="taxonomic scope" value="Eukaryota"/>
</dbReference>
<reference evidence="5" key="1">
    <citation type="submission" date="2010-07" db="EMBL/GenBank/DDBJ databases">
        <title>The genome sequence of Gaeumannomyces graminis var. tritici strain R3-111a-1.</title>
        <authorList>
            <consortium name="The Broad Institute Genome Sequencing Platform"/>
            <person name="Ma L.-J."/>
            <person name="Dead R."/>
            <person name="Young S."/>
            <person name="Zeng Q."/>
            <person name="Koehrsen M."/>
            <person name="Alvarado L."/>
            <person name="Berlin A."/>
            <person name="Chapman S.B."/>
            <person name="Chen Z."/>
            <person name="Freedman E."/>
            <person name="Gellesch M."/>
            <person name="Goldberg J."/>
            <person name="Griggs A."/>
            <person name="Gujja S."/>
            <person name="Heilman E.R."/>
            <person name="Heiman D."/>
            <person name="Hepburn T."/>
            <person name="Howarth C."/>
            <person name="Jen D."/>
            <person name="Larson L."/>
            <person name="Mehta T."/>
            <person name="Neiman D."/>
            <person name="Pearson M."/>
            <person name="Roberts A."/>
            <person name="Saif S."/>
            <person name="Shea T."/>
            <person name="Shenoy N."/>
            <person name="Sisk P."/>
            <person name="Stolte C."/>
            <person name="Sykes S."/>
            <person name="Walk T."/>
            <person name="White J."/>
            <person name="Yandava C."/>
            <person name="Haas B."/>
            <person name="Nusbaum C."/>
            <person name="Birren B."/>
        </authorList>
    </citation>
    <scope>NUCLEOTIDE SEQUENCE [LARGE SCALE GENOMIC DNA]</scope>
    <source>
        <strain evidence="5">R3-111a-1</strain>
    </source>
</reference>
<evidence type="ECO:0000313" key="5">
    <source>
        <dbReference type="Proteomes" id="UP000006039"/>
    </source>
</evidence>
<gene>
    <name evidence="4" type="primary">20341375</name>
    <name evidence="3" type="ORF">GGTG_00917</name>
</gene>
<accession>J3NI33</accession>
<reference evidence="4" key="4">
    <citation type="journal article" date="2015" name="G3 (Bethesda)">
        <title>Genome sequences of three phytopathogenic species of the Magnaporthaceae family of fungi.</title>
        <authorList>
            <person name="Okagaki L.H."/>
            <person name="Nunes C.C."/>
            <person name="Sailsbery J."/>
            <person name="Clay B."/>
            <person name="Brown D."/>
            <person name="John T."/>
            <person name="Oh Y."/>
            <person name="Young N."/>
            <person name="Fitzgerald M."/>
            <person name="Haas B.J."/>
            <person name="Zeng Q."/>
            <person name="Young S."/>
            <person name="Adiconis X."/>
            <person name="Fan L."/>
            <person name="Levin J.Z."/>
            <person name="Mitchell T.K."/>
            <person name="Okubara P.A."/>
            <person name="Farman M.L."/>
            <person name="Kohn L.M."/>
            <person name="Birren B."/>
            <person name="Ma L.-J."/>
            <person name="Dean R.A."/>
        </authorList>
    </citation>
    <scope>NUCLEOTIDE SEQUENCE</scope>
    <source>
        <strain evidence="4">R3-111a-1</strain>
    </source>
</reference>
<protein>
    <recommendedName>
        <fullName evidence="2">C2H2-type domain-containing protein</fullName>
    </recommendedName>
</protein>
<dbReference type="OrthoDB" id="3545073at2759"/>
<reference evidence="3" key="3">
    <citation type="submission" date="2010-09" db="EMBL/GenBank/DDBJ databases">
        <title>Annotation of Gaeumannomyces graminis var. tritici R3-111a-1.</title>
        <authorList>
            <consortium name="The Broad Institute Genome Sequencing Platform"/>
            <person name="Ma L.-J."/>
            <person name="Dead R."/>
            <person name="Young S.K."/>
            <person name="Zeng Q."/>
            <person name="Gargeya S."/>
            <person name="Fitzgerald M."/>
            <person name="Haas B."/>
            <person name="Abouelleil A."/>
            <person name="Alvarado L."/>
            <person name="Arachchi H.M."/>
            <person name="Berlin A."/>
            <person name="Brown A."/>
            <person name="Chapman S.B."/>
            <person name="Chen Z."/>
            <person name="Dunbar C."/>
            <person name="Freedman E."/>
            <person name="Gearin G."/>
            <person name="Gellesch M."/>
            <person name="Goldberg J."/>
            <person name="Griggs A."/>
            <person name="Gujja S."/>
            <person name="Heiman D."/>
            <person name="Howarth C."/>
            <person name="Larson L."/>
            <person name="Lui A."/>
            <person name="MacDonald P.J.P."/>
            <person name="Mehta T."/>
            <person name="Montmayeur A."/>
            <person name="Murphy C."/>
            <person name="Neiman D."/>
            <person name="Pearson M."/>
            <person name="Priest M."/>
            <person name="Roberts A."/>
            <person name="Saif S."/>
            <person name="Shea T."/>
            <person name="Shenoy N."/>
            <person name="Sisk P."/>
            <person name="Stolte C."/>
            <person name="Sykes S."/>
            <person name="Yandava C."/>
            <person name="Wortman J."/>
            <person name="Nusbaum C."/>
            <person name="Birren B."/>
        </authorList>
    </citation>
    <scope>NUCLEOTIDE SEQUENCE</scope>
    <source>
        <strain evidence="3">R3-111a-1</strain>
    </source>
</reference>
<dbReference type="InterPro" id="IPR013087">
    <property type="entry name" value="Znf_C2H2_type"/>
</dbReference>
<evidence type="ECO:0000313" key="4">
    <source>
        <dbReference type="EnsemblFungi" id="EJT80926"/>
    </source>
</evidence>
<reference evidence="3" key="2">
    <citation type="submission" date="2010-07" db="EMBL/GenBank/DDBJ databases">
        <authorList>
            <consortium name="The Broad Institute Genome Sequencing Platform"/>
            <consortium name="Broad Institute Genome Sequencing Center for Infectious Disease"/>
            <person name="Ma L.-J."/>
            <person name="Dead R."/>
            <person name="Young S."/>
            <person name="Zeng Q."/>
            <person name="Koehrsen M."/>
            <person name="Alvarado L."/>
            <person name="Berlin A."/>
            <person name="Chapman S.B."/>
            <person name="Chen Z."/>
            <person name="Freedman E."/>
            <person name="Gellesch M."/>
            <person name="Goldberg J."/>
            <person name="Griggs A."/>
            <person name="Gujja S."/>
            <person name="Heilman E.R."/>
            <person name="Heiman D."/>
            <person name="Hepburn T."/>
            <person name="Howarth C."/>
            <person name="Jen D."/>
            <person name="Larson L."/>
            <person name="Mehta T."/>
            <person name="Neiman D."/>
            <person name="Pearson M."/>
            <person name="Roberts A."/>
            <person name="Saif S."/>
            <person name="Shea T."/>
            <person name="Shenoy N."/>
            <person name="Sisk P."/>
            <person name="Stolte C."/>
            <person name="Sykes S."/>
            <person name="Walk T."/>
            <person name="White J."/>
            <person name="Yandava C."/>
            <person name="Haas B."/>
            <person name="Nusbaum C."/>
            <person name="Birren B."/>
        </authorList>
    </citation>
    <scope>NUCLEOTIDE SEQUENCE</scope>
    <source>
        <strain evidence="3">R3-111a-1</strain>
    </source>
</reference>
<dbReference type="AlphaFoldDB" id="J3NI33"/>
<reference evidence="4" key="5">
    <citation type="submission" date="2018-04" db="UniProtKB">
        <authorList>
            <consortium name="EnsemblFungi"/>
        </authorList>
    </citation>
    <scope>IDENTIFICATION</scope>
    <source>
        <strain evidence="4">R3-111a-1</strain>
    </source>
</reference>
<keyword evidence="5" id="KW-1185">Reference proteome</keyword>
<dbReference type="VEuPathDB" id="FungiDB:GGTG_00917"/>
<feature type="region of interest" description="Disordered" evidence="1">
    <location>
        <begin position="1"/>
        <end position="44"/>
    </location>
</feature>
<dbReference type="HOGENOM" id="CLU_679792_0_0_1"/>
<name>J3NI33_GAET3</name>
<proteinExistence type="predicted"/>
<evidence type="ECO:0000313" key="3">
    <source>
        <dbReference type="EMBL" id="EJT80926.1"/>
    </source>
</evidence>
<dbReference type="Proteomes" id="UP000006039">
    <property type="component" value="Unassembled WGS sequence"/>
</dbReference>
<dbReference type="GeneID" id="20341375"/>
<feature type="compositionally biased region" description="Acidic residues" evidence="1">
    <location>
        <begin position="28"/>
        <end position="39"/>
    </location>
</feature>